<dbReference type="InterPro" id="IPR032818">
    <property type="entry name" value="DedA-like"/>
</dbReference>
<comment type="subcellular location">
    <subcellularLocation>
        <location evidence="1">Cell membrane</location>
        <topology evidence="1">Multi-pass membrane protein</topology>
    </subcellularLocation>
</comment>
<protein>
    <submittedName>
        <fullName evidence="8">Unannotated protein</fullName>
    </submittedName>
</protein>
<name>A0A6J6J7D2_9ZZZZ</name>
<feature type="transmembrane region" description="Helical" evidence="6">
    <location>
        <begin position="62"/>
        <end position="84"/>
    </location>
</feature>
<gene>
    <name evidence="8" type="ORF">UFOPK2086_00457</name>
</gene>
<feature type="transmembrane region" description="Helical" evidence="6">
    <location>
        <begin position="12"/>
        <end position="33"/>
    </location>
</feature>
<evidence type="ECO:0000256" key="2">
    <source>
        <dbReference type="ARBA" id="ARBA00022475"/>
    </source>
</evidence>
<organism evidence="8">
    <name type="scientific">freshwater metagenome</name>
    <dbReference type="NCBI Taxonomy" id="449393"/>
    <lineage>
        <taxon>unclassified sequences</taxon>
        <taxon>metagenomes</taxon>
        <taxon>ecological metagenomes</taxon>
    </lineage>
</organism>
<evidence type="ECO:0000259" key="7">
    <source>
        <dbReference type="Pfam" id="PF09335"/>
    </source>
</evidence>
<proteinExistence type="predicted"/>
<dbReference type="AlphaFoldDB" id="A0A6J6J7D2"/>
<evidence type="ECO:0000256" key="6">
    <source>
        <dbReference type="SAM" id="Phobius"/>
    </source>
</evidence>
<reference evidence="8" key="1">
    <citation type="submission" date="2020-05" db="EMBL/GenBank/DDBJ databases">
        <authorList>
            <person name="Chiriac C."/>
            <person name="Salcher M."/>
            <person name="Ghai R."/>
            <person name="Kavagutti S V."/>
        </authorList>
    </citation>
    <scope>NUCLEOTIDE SEQUENCE</scope>
</reference>
<dbReference type="InterPro" id="IPR032816">
    <property type="entry name" value="VTT_dom"/>
</dbReference>
<evidence type="ECO:0000313" key="8">
    <source>
        <dbReference type="EMBL" id="CAB4632932.1"/>
    </source>
</evidence>
<dbReference type="PANTHER" id="PTHR30353:SF0">
    <property type="entry name" value="TRANSMEMBRANE PROTEIN"/>
    <property type="match status" value="1"/>
</dbReference>
<keyword evidence="3 6" id="KW-0812">Transmembrane</keyword>
<evidence type="ECO:0000256" key="3">
    <source>
        <dbReference type="ARBA" id="ARBA00022692"/>
    </source>
</evidence>
<keyword evidence="2" id="KW-1003">Cell membrane</keyword>
<feature type="domain" description="VTT" evidence="7">
    <location>
        <begin position="35"/>
        <end position="167"/>
    </location>
</feature>
<dbReference type="Pfam" id="PF09335">
    <property type="entry name" value="VTT_dom"/>
    <property type="match status" value="1"/>
</dbReference>
<sequence>MLALLNPEDLLASGGILLLGAIVFAESGLLIGFFLPGDSLLFIAGFFSSSAAAEVSDVKLSLPLVVLVSTGMAIIGDQVGYIIGNKAGPAMFNRPKSRLFDPAHVVKAQSFFDKYGARTIILARFIPIVRTFAPVVAGVGNMHYRTFVRYNIIGGILWGTGLPLLGYFLGQFEIVKNNIEIAVLVVVGISVLPVVIEFINHRRKKSQHSAD</sequence>
<accession>A0A6J6J7D2</accession>
<evidence type="ECO:0000256" key="1">
    <source>
        <dbReference type="ARBA" id="ARBA00004651"/>
    </source>
</evidence>
<dbReference type="PANTHER" id="PTHR30353">
    <property type="entry name" value="INNER MEMBRANE PROTEIN DEDA-RELATED"/>
    <property type="match status" value="1"/>
</dbReference>
<evidence type="ECO:0000256" key="4">
    <source>
        <dbReference type="ARBA" id="ARBA00022989"/>
    </source>
</evidence>
<feature type="transmembrane region" description="Helical" evidence="6">
    <location>
        <begin position="181"/>
        <end position="199"/>
    </location>
</feature>
<keyword evidence="4 6" id="KW-1133">Transmembrane helix</keyword>
<feature type="transmembrane region" description="Helical" evidence="6">
    <location>
        <begin position="150"/>
        <end position="169"/>
    </location>
</feature>
<evidence type="ECO:0000256" key="5">
    <source>
        <dbReference type="ARBA" id="ARBA00023136"/>
    </source>
</evidence>
<keyword evidence="5 6" id="KW-0472">Membrane</keyword>
<dbReference type="GO" id="GO:0005886">
    <property type="term" value="C:plasma membrane"/>
    <property type="evidence" value="ECO:0007669"/>
    <property type="project" value="UniProtKB-SubCell"/>
</dbReference>
<dbReference type="EMBL" id="CAEZVQ010000039">
    <property type="protein sequence ID" value="CAB4632932.1"/>
    <property type="molecule type" value="Genomic_DNA"/>
</dbReference>